<accession>A0A6A5Z867</accession>
<sequence>MKSLIIFILGLISLASAAPTLEVRETDAQATDRLLFSTTISAFETARNAKNPPSLDWTSDGCSDSPDNPFGFDFLFSCHRHDFGYRNYKIQGRFEAGKPSIDSNFKKDMYAQCQTEGGAFEIAACKGVADVYYEAVKEFGDKKRGVEEIEKRERERNVAL</sequence>
<dbReference type="GO" id="GO:0006644">
    <property type="term" value="P:phospholipid metabolic process"/>
    <property type="evidence" value="ECO:0007669"/>
    <property type="project" value="InterPro"/>
</dbReference>
<dbReference type="GO" id="GO:0050482">
    <property type="term" value="P:arachidonate secretion"/>
    <property type="evidence" value="ECO:0007669"/>
    <property type="project" value="InterPro"/>
</dbReference>
<dbReference type="GO" id="GO:0004623">
    <property type="term" value="F:phospholipase A2 activity"/>
    <property type="evidence" value="ECO:0007669"/>
    <property type="project" value="InterPro"/>
</dbReference>
<protein>
    <submittedName>
        <fullName evidence="2">Prokaryotic phospholipase A2-domain-containing protein</fullName>
    </submittedName>
</protein>
<dbReference type="PANTHER" id="PTHR40787:SF3">
    <property type="entry name" value="PROTEIN TRANSPORT PROTEIN SEC39"/>
    <property type="match status" value="1"/>
</dbReference>
<evidence type="ECO:0000313" key="2">
    <source>
        <dbReference type="EMBL" id="KAF2114561.1"/>
    </source>
</evidence>
<reference evidence="2" key="1">
    <citation type="journal article" date="2020" name="Stud. Mycol.">
        <title>101 Dothideomycetes genomes: a test case for predicting lifestyles and emergence of pathogens.</title>
        <authorList>
            <person name="Haridas S."/>
            <person name="Albert R."/>
            <person name="Binder M."/>
            <person name="Bloem J."/>
            <person name="Labutti K."/>
            <person name="Salamov A."/>
            <person name="Andreopoulos B."/>
            <person name="Baker S."/>
            <person name="Barry K."/>
            <person name="Bills G."/>
            <person name="Bluhm B."/>
            <person name="Cannon C."/>
            <person name="Castanera R."/>
            <person name="Culley D."/>
            <person name="Daum C."/>
            <person name="Ezra D."/>
            <person name="Gonzalez J."/>
            <person name="Henrissat B."/>
            <person name="Kuo A."/>
            <person name="Liang C."/>
            <person name="Lipzen A."/>
            <person name="Lutzoni F."/>
            <person name="Magnuson J."/>
            <person name="Mondo S."/>
            <person name="Nolan M."/>
            <person name="Ohm R."/>
            <person name="Pangilinan J."/>
            <person name="Park H.-J."/>
            <person name="Ramirez L."/>
            <person name="Alfaro M."/>
            <person name="Sun H."/>
            <person name="Tritt A."/>
            <person name="Yoshinaga Y."/>
            <person name="Zwiers L.-H."/>
            <person name="Turgeon B."/>
            <person name="Goodwin S."/>
            <person name="Spatafora J."/>
            <person name="Crous P."/>
            <person name="Grigoriev I."/>
        </authorList>
    </citation>
    <scope>NUCLEOTIDE SEQUENCE</scope>
    <source>
        <strain evidence="2">CBS 627.86</strain>
    </source>
</reference>
<keyword evidence="1" id="KW-0732">Signal</keyword>
<feature type="chain" id="PRO_5025381985" evidence="1">
    <location>
        <begin position="18"/>
        <end position="160"/>
    </location>
</feature>
<dbReference type="SUPFAM" id="SSF48619">
    <property type="entry name" value="Phospholipase A2, PLA2"/>
    <property type="match status" value="1"/>
</dbReference>
<name>A0A6A5Z867_9PLEO</name>
<dbReference type="InterPro" id="IPR036444">
    <property type="entry name" value="PLipase_A2_dom_sf"/>
</dbReference>
<dbReference type="InterPro" id="IPR015141">
    <property type="entry name" value="PLipase_A2_prok/fun"/>
</dbReference>
<dbReference type="AlphaFoldDB" id="A0A6A5Z867"/>
<evidence type="ECO:0000256" key="1">
    <source>
        <dbReference type="SAM" id="SignalP"/>
    </source>
</evidence>
<dbReference type="Proteomes" id="UP000799770">
    <property type="component" value="Unassembled WGS sequence"/>
</dbReference>
<dbReference type="OrthoDB" id="5120271at2759"/>
<proteinExistence type="predicted"/>
<evidence type="ECO:0000313" key="3">
    <source>
        <dbReference type="Proteomes" id="UP000799770"/>
    </source>
</evidence>
<keyword evidence="3" id="KW-1185">Reference proteome</keyword>
<organism evidence="2 3">
    <name type="scientific">Lophiotrema nucula</name>
    <dbReference type="NCBI Taxonomy" id="690887"/>
    <lineage>
        <taxon>Eukaryota</taxon>
        <taxon>Fungi</taxon>
        <taxon>Dikarya</taxon>
        <taxon>Ascomycota</taxon>
        <taxon>Pezizomycotina</taxon>
        <taxon>Dothideomycetes</taxon>
        <taxon>Pleosporomycetidae</taxon>
        <taxon>Pleosporales</taxon>
        <taxon>Lophiotremataceae</taxon>
        <taxon>Lophiotrema</taxon>
    </lineage>
</organism>
<dbReference type="Gene3D" id="1.20.90.10">
    <property type="entry name" value="Phospholipase A2 domain"/>
    <property type="match status" value="1"/>
</dbReference>
<gene>
    <name evidence="2" type="ORF">BDV96DRAFT_613214</name>
</gene>
<dbReference type="Pfam" id="PF09056">
    <property type="entry name" value="Phospholip_A2_3"/>
    <property type="match status" value="1"/>
</dbReference>
<feature type="signal peptide" evidence="1">
    <location>
        <begin position="1"/>
        <end position="17"/>
    </location>
</feature>
<dbReference type="PANTHER" id="PTHR40787">
    <property type="entry name" value="SECRETED PROTEIN"/>
    <property type="match status" value="1"/>
</dbReference>
<dbReference type="EMBL" id="ML977325">
    <property type="protein sequence ID" value="KAF2114561.1"/>
    <property type="molecule type" value="Genomic_DNA"/>
</dbReference>